<evidence type="ECO:0000259" key="16">
    <source>
        <dbReference type="PROSITE" id="PS51061"/>
    </source>
</evidence>
<dbReference type="Gene3D" id="3.30.70.330">
    <property type="match status" value="1"/>
</dbReference>
<evidence type="ECO:0000256" key="14">
    <source>
        <dbReference type="SAM" id="MobiDB-lite"/>
    </source>
</evidence>
<dbReference type="FunFam" id="3.30.1370.50:FF:000002">
    <property type="entry name" value="Immunoglobulin mu DNA-binding protein 2"/>
    <property type="match status" value="1"/>
</dbReference>
<protein>
    <recommendedName>
        <fullName evidence="19">R3H domain protein</fullName>
    </recommendedName>
</protein>
<dbReference type="InterPro" id="IPR012677">
    <property type="entry name" value="Nucleotide-bd_a/b_plait_sf"/>
</dbReference>
<gene>
    <name evidence="17" type="ORF">B0T24DRAFT_248672</name>
</gene>
<evidence type="ECO:0000256" key="9">
    <source>
        <dbReference type="ARBA" id="ARBA00022884"/>
    </source>
</evidence>
<dbReference type="GO" id="GO:0003677">
    <property type="term" value="F:DNA binding"/>
    <property type="evidence" value="ECO:0007669"/>
    <property type="project" value="UniProtKB-ARBA"/>
</dbReference>
<organism evidence="17 18">
    <name type="scientific">Lasiosphaeria ovina</name>
    <dbReference type="NCBI Taxonomy" id="92902"/>
    <lineage>
        <taxon>Eukaryota</taxon>
        <taxon>Fungi</taxon>
        <taxon>Dikarya</taxon>
        <taxon>Ascomycota</taxon>
        <taxon>Pezizomycotina</taxon>
        <taxon>Sordariomycetes</taxon>
        <taxon>Sordariomycetidae</taxon>
        <taxon>Sordariales</taxon>
        <taxon>Lasiosphaeriaceae</taxon>
        <taxon>Lasiosphaeria</taxon>
    </lineage>
</organism>
<dbReference type="Pfam" id="PF00076">
    <property type="entry name" value="RRM_1"/>
    <property type="match status" value="1"/>
</dbReference>
<keyword evidence="9 13" id="KW-0694">RNA-binding</keyword>
<feature type="region of interest" description="Disordered" evidence="14">
    <location>
        <begin position="532"/>
        <end position="653"/>
    </location>
</feature>
<reference evidence="17" key="1">
    <citation type="journal article" date="2023" name="Mol. Phylogenet. Evol.">
        <title>Genome-scale phylogeny and comparative genomics of the fungal order Sordariales.</title>
        <authorList>
            <person name="Hensen N."/>
            <person name="Bonometti L."/>
            <person name="Westerberg I."/>
            <person name="Brannstrom I.O."/>
            <person name="Guillou S."/>
            <person name="Cros-Aarteil S."/>
            <person name="Calhoun S."/>
            <person name="Haridas S."/>
            <person name="Kuo A."/>
            <person name="Mondo S."/>
            <person name="Pangilinan J."/>
            <person name="Riley R."/>
            <person name="LaButti K."/>
            <person name="Andreopoulos B."/>
            <person name="Lipzen A."/>
            <person name="Chen C."/>
            <person name="Yan M."/>
            <person name="Daum C."/>
            <person name="Ng V."/>
            <person name="Clum A."/>
            <person name="Steindorff A."/>
            <person name="Ohm R.A."/>
            <person name="Martin F."/>
            <person name="Silar P."/>
            <person name="Natvig D.O."/>
            <person name="Lalanne C."/>
            <person name="Gautier V."/>
            <person name="Ament-Velasquez S.L."/>
            <person name="Kruys A."/>
            <person name="Hutchinson M.I."/>
            <person name="Powell A.J."/>
            <person name="Barry K."/>
            <person name="Miller A.N."/>
            <person name="Grigoriev I.V."/>
            <person name="Debuchy R."/>
            <person name="Gladieux P."/>
            <person name="Hiltunen Thoren M."/>
            <person name="Johannesson H."/>
        </authorList>
    </citation>
    <scope>NUCLEOTIDE SEQUENCE</scope>
    <source>
        <strain evidence="17">CBS 958.72</strain>
    </source>
</reference>
<dbReference type="SMART" id="SM00360">
    <property type="entry name" value="RRM"/>
    <property type="match status" value="1"/>
</dbReference>
<dbReference type="PANTHER" id="PTHR23003:SF17">
    <property type="entry name" value="RNA-BINDING PROTEIN PIN4"/>
    <property type="match status" value="1"/>
</dbReference>
<dbReference type="Pfam" id="PF01424">
    <property type="entry name" value="R3H"/>
    <property type="match status" value="1"/>
</dbReference>
<dbReference type="SUPFAM" id="SSF82708">
    <property type="entry name" value="R3H domain"/>
    <property type="match status" value="1"/>
</dbReference>
<evidence type="ECO:0000256" key="6">
    <source>
        <dbReference type="ARBA" id="ARBA00022801"/>
    </source>
</evidence>
<evidence type="ECO:0000259" key="15">
    <source>
        <dbReference type="PROSITE" id="PS50102"/>
    </source>
</evidence>
<dbReference type="GO" id="GO:0016787">
    <property type="term" value="F:hydrolase activity"/>
    <property type="evidence" value="ECO:0007669"/>
    <property type="project" value="UniProtKB-KW"/>
</dbReference>
<feature type="domain" description="R3H" evidence="16">
    <location>
        <begin position="361"/>
        <end position="425"/>
    </location>
</feature>
<dbReference type="FunFam" id="3.30.70.330:FF:000183">
    <property type="entry name" value="R3H domain containing protein"/>
    <property type="match status" value="1"/>
</dbReference>
<evidence type="ECO:0000256" key="12">
    <source>
        <dbReference type="ARBA" id="ARBA00062407"/>
    </source>
</evidence>
<feature type="compositionally biased region" description="Low complexity" evidence="14">
    <location>
        <begin position="539"/>
        <end position="557"/>
    </location>
</feature>
<keyword evidence="8" id="KW-0067">ATP-binding</keyword>
<evidence type="ECO:0000313" key="17">
    <source>
        <dbReference type="EMBL" id="KAK3372979.1"/>
    </source>
</evidence>
<dbReference type="EMBL" id="JAULSN010000004">
    <property type="protein sequence ID" value="KAK3372979.1"/>
    <property type="molecule type" value="Genomic_DNA"/>
</dbReference>
<evidence type="ECO:0000256" key="8">
    <source>
        <dbReference type="ARBA" id="ARBA00022840"/>
    </source>
</evidence>
<dbReference type="GO" id="GO:0005737">
    <property type="term" value="C:cytoplasm"/>
    <property type="evidence" value="ECO:0007669"/>
    <property type="project" value="UniProtKB-SubCell"/>
</dbReference>
<comment type="subunit">
    <text evidence="12">Interacts with csx1.</text>
</comment>
<dbReference type="SUPFAM" id="SSF54928">
    <property type="entry name" value="RNA-binding domain, RBD"/>
    <property type="match status" value="1"/>
</dbReference>
<feature type="region of interest" description="Disordered" evidence="14">
    <location>
        <begin position="306"/>
        <end position="334"/>
    </location>
</feature>
<dbReference type="InterPro" id="IPR001374">
    <property type="entry name" value="R3H_dom"/>
</dbReference>
<accession>A0AAE0KAR0</accession>
<name>A0AAE0KAR0_9PEZI</name>
<evidence type="ECO:0000256" key="3">
    <source>
        <dbReference type="ARBA" id="ARBA00022490"/>
    </source>
</evidence>
<evidence type="ECO:0000313" key="18">
    <source>
        <dbReference type="Proteomes" id="UP001287356"/>
    </source>
</evidence>
<dbReference type="InterPro" id="IPR036867">
    <property type="entry name" value="R3H_dom_sf"/>
</dbReference>
<dbReference type="PROSITE" id="PS51061">
    <property type="entry name" value="R3H"/>
    <property type="match status" value="1"/>
</dbReference>
<keyword evidence="7" id="KW-0347">Helicase</keyword>
<feature type="compositionally biased region" description="Basic and acidic residues" evidence="14">
    <location>
        <begin position="306"/>
        <end position="325"/>
    </location>
</feature>
<evidence type="ECO:0000256" key="13">
    <source>
        <dbReference type="PROSITE-ProRule" id="PRU00176"/>
    </source>
</evidence>
<dbReference type="InterPro" id="IPR050374">
    <property type="entry name" value="RRT5_SRSF_SR"/>
</dbReference>
<keyword evidence="3" id="KW-0963">Cytoplasm</keyword>
<dbReference type="AlphaFoldDB" id="A0AAE0KAR0"/>
<feature type="compositionally biased region" description="Gly residues" evidence="14">
    <location>
        <begin position="611"/>
        <end position="622"/>
    </location>
</feature>
<evidence type="ECO:0000256" key="11">
    <source>
        <dbReference type="ARBA" id="ARBA00055199"/>
    </source>
</evidence>
<dbReference type="SMART" id="SM00393">
    <property type="entry name" value="R3H"/>
    <property type="match status" value="1"/>
</dbReference>
<dbReference type="Gene3D" id="3.30.1370.50">
    <property type="entry name" value="R3H-like domain"/>
    <property type="match status" value="1"/>
</dbReference>
<dbReference type="PANTHER" id="PTHR23003">
    <property type="entry name" value="RNA RECOGNITION MOTIF RRM DOMAIN CONTAINING PROTEIN"/>
    <property type="match status" value="1"/>
</dbReference>
<sequence length="653" mass="70934">MNNQPPDHFFPGAYQMNNTNRSPGATRPGFNTTAGLPGVNRMNQRQMDAVGQTPAAIFAAADDRFGTYDSNAFRHNRIPPTASFAADSFVGNAQAWAYNGGANTVNGVMGDNRLRQGPRRAIPSVRSLPLLVSPDDRRRGLLIPRMQEWTMPEQPALGSQALNTPSTQYSAMANFNNSMNLMNGDGNFANDRHGYPSNLGYDPRHDAKSQAQALALSSDLIPTAIVIKNIPFNVRKEMLTTIMSELGLPQPYAFNYHFDNGIFRGLAFANFQSPMDTQSVIEQLNGYEVQGRKLRVEYKKMLPEHERERIEREKREKRGQLEEQHQPIAPGLHTQTSMHSLNAAHTARSRNSPLRDVDLNNPDTLSFYTELTLFRSDPNREIIVFPSTITPQQRRTVHILAHNMGLEHRSVGEGQNRQLHVVKDTGAAPSMHMPAGVSADAHRRGLSRAATIDFAETRGNAPGQYGTLGRQGRHGPTLELPDSPDGGMNTLRGVKSFADLRSYTPSPSLSTVGYPQGGNVHAPNVAQYGEYSASLGGQNSSLPTPTTPGTGSTNDPSLLIDNLGTMSLGDSFGPGRLRPRENPGAIGSQRPGMNGNSSRSIPERQPHGPSGDWGEGIGGFAGRGRTNGHMQRGSDSSDTAPRGNGSSGASRFQ</sequence>
<evidence type="ECO:0000256" key="4">
    <source>
        <dbReference type="ARBA" id="ARBA00022553"/>
    </source>
</evidence>
<evidence type="ECO:0000256" key="5">
    <source>
        <dbReference type="ARBA" id="ARBA00022741"/>
    </source>
</evidence>
<dbReference type="GO" id="GO:0005524">
    <property type="term" value="F:ATP binding"/>
    <property type="evidence" value="ECO:0007669"/>
    <property type="project" value="UniProtKB-KW"/>
</dbReference>
<evidence type="ECO:0008006" key="19">
    <source>
        <dbReference type="Google" id="ProtNLM"/>
    </source>
</evidence>
<keyword evidence="6" id="KW-0378">Hydrolase</keyword>
<evidence type="ECO:0000256" key="10">
    <source>
        <dbReference type="ARBA" id="ARBA00023242"/>
    </source>
</evidence>
<comment type="function">
    <text evidence="11">Regulates global gene expression after oxidative stress. Interacts and stabilizes mRNAs and may regulate their transition between different cytoplasmic components after oxidative stress.</text>
</comment>
<comment type="subcellular location">
    <subcellularLocation>
        <location evidence="2">Cytoplasm</location>
    </subcellularLocation>
    <subcellularLocation>
        <location evidence="1">Nucleus</location>
    </subcellularLocation>
</comment>
<comment type="caution">
    <text evidence="17">The sequence shown here is derived from an EMBL/GenBank/DDBJ whole genome shotgun (WGS) entry which is preliminary data.</text>
</comment>
<keyword evidence="18" id="KW-1185">Reference proteome</keyword>
<dbReference type="InterPro" id="IPR035979">
    <property type="entry name" value="RBD_domain_sf"/>
</dbReference>
<dbReference type="GO" id="GO:0071014">
    <property type="term" value="C:post-mRNA release spliceosomal complex"/>
    <property type="evidence" value="ECO:0007669"/>
    <property type="project" value="UniProtKB-ARBA"/>
</dbReference>
<dbReference type="GO" id="GO:0003729">
    <property type="term" value="F:mRNA binding"/>
    <property type="evidence" value="ECO:0007669"/>
    <property type="project" value="TreeGrafter"/>
</dbReference>
<proteinExistence type="predicted"/>
<dbReference type="CDD" id="cd12253">
    <property type="entry name" value="RRM_PIN4_like"/>
    <property type="match status" value="1"/>
</dbReference>
<keyword evidence="5" id="KW-0547">Nucleotide-binding</keyword>
<feature type="region of interest" description="Disordered" evidence="14">
    <location>
        <begin position="458"/>
        <end position="490"/>
    </location>
</feature>
<dbReference type="PROSITE" id="PS50102">
    <property type="entry name" value="RRM"/>
    <property type="match status" value="1"/>
</dbReference>
<dbReference type="Proteomes" id="UP001287356">
    <property type="component" value="Unassembled WGS sequence"/>
</dbReference>
<dbReference type="GO" id="GO:0004386">
    <property type="term" value="F:helicase activity"/>
    <property type="evidence" value="ECO:0007669"/>
    <property type="project" value="UniProtKB-KW"/>
</dbReference>
<evidence type="ECO:0000256" key="1">
    <source>
        <dbReference type="ARBA" id="ARBA00004123"/>
    </source>
</evidence>
<keyword evidence="10" id="KW-0539">Nucleus</keyword>
<dbReference type="InterPro" id="IPR034186">
    <property type="entry name" value="PIN4-like_RRM"/>
</dbReference>
<reference evidence="17" key="2">
    <citation type="submission" date="2023-06" db="EMBL/GenBank/DDBJ databases">
        <authorList>
            <consortium name="Lawrence Berkeley National Laboratory"/>
            <person name="Haridas S."/>
            <person name="Hensen N."/>
            <person name="Bonometti L."/>
            <person name="Westerberg I."/>
            <person name="Brannstrom I.O."/>
            <person name="Guillou S."/>
            <person name="Cros-Aarteil S."/>
            <person name="Calhoun S."/>
            <person name="Kuo A."/>
            <person name="Mondo S."/>
            <person name="Pangilinan J."/>
            <person name="Riley R."/>
            <person name="Labutti K."/>
            <person name="Andreopoulos B."/>
            <person name="Lipzen A."/>
            <person name="Chen C."/>
            <person name="Yanf M."/>
            <person name="Daum C."/>
            <person name="Ng V."/>
            <person name="Clum A."/>
            <person name="Steindorff A."/>
            <person name="Ohm R."/>
            <person name="Martin F."/>
            <person name="Silar P."/>
            <person name="Natvig D."/>
            <person name="Lalanne C."/>
            <person name="Gautier V."/>
            <person name="Ament-Velasquez S.L."/>
            <person name="Kruys A."/>
            <person name="Hutchinson M.I."/>
            <person name="Powell A.J."/>
            <person name="Barry K."/>
            <person name="Miller A.N."/>
            <person name="Grigoriev I.V."/>
            <person name="Debuchy R."/>
            <person name="Gladieux P."/>
            <person name="Thoren M.H."/>
            <person name="Johannesson H."/>
        </authorList>
    </citation>
    <scope>NUCLEOTIDE SEQUENCE</scope>
    <source>
        <strain evidence="17">CBS 958.72</strain>
    </source>
</reference>
<dbReference type="InterPro" id="IPR000504">
    <property type="entry name" value="RRM_dom"/>
</dbReference>
<feature type="domain" description="RRM" evidence="15">
    <location>
        <begin position="223"/>
        <end position="301"/>
    </location>
</feature>
<keyword evidence="4" id="KW-0597">Phosphoprotein</keyword>
<evidence type="ECO:0000256" key="2">
    <source>
        <dbReference type="ARBA" id="ARBA00004496"/>
    </source>
</evidence>
<evidence type="ECO:0000256" key="7">
    <source>
        <dbReference type="ARBA" id="ARBA00022806"/>
    </source>
</evidence>